<dbReference type="SUPFAM" id="SSF52540">
    <property type="entry name" value="P-loop containing nucleoside triphosphate hydrolases"/>
    <property type="match status" value="1"/>
</dbReference>
<name>A0ABP9SY67_9ACTN</name>
<organism evidence="2 3">
    <name type="scientific">Streptomyces thinghirensis</name>
    <dbReference type="NCBI Taxonomy" id="551547"/>
    <lineage>
        <taxon>Bacteria</taxon>
        <taxon>Bacillati</taxon>
        <taxon>Actinomycetota</taxon>
        <taxon>Actinomycetes</taxon>
        <taxon>Kitasatosporales</taxon>
        <taxon>Streptomycetaceae</taxon>
        <taxon>Streptomyces</taxon>
    </lineage>
</organism>
<evidence type="ECO:0000256" key="1">
    <source>
        <dbReference type="SAM" id="MobiDB-lite"/>
    </source>
</evidence>
<keyword evidence="3" id="KW-1185">Reference proteome</keyword>
<sequence>MPSEDRVLEEVTQPGQEMAAVPVRECGEKLVDLRAVRALRLAGRLPPSAPTLLRHSAILRGEDDRLLPGSPLIPPASGVHRPPAHLPPGSVDFTGRCAELRALTEGLTARASAVQVVAGPGGSGKSALAVHAAHQVAAHFKDGQLFAELRGMSDSPATTEETLGGFLRALGVPDGLLPPAPRPGGSSTAPCSRSGTC</sequence>
<comment type="caution">
    <text evidence="2">The sequence shown here is derived from an EMBL/GenBank/DDBJ whole genome shotgun (WGS) entry which is preliminary data.</text>
</comment>
<dbReference type="EMBL" id="BAABJR010000004">
    <property type="protein sequence ID" value="GAA5206326.1"/>
    <property type="molecule type" value="Genomic_DNA"/>
</dbReference>
<evidence type="ECO:0000313" key="2">
    <source>
        <dbReference type="EMBL" id="GAA5206326.1"/>
    </source>
</evidence>
<gene>
    <name evidence="2" type="ORF">GCM10023323_17300</name>
</gene>
<feature type="compositionally biased region" description="Polar residues" evidence="1">
    <location>
        <begin position="185"/>
        <end position="197"/>
    </location>
</feature>
<evidence type="ECO:0008006" key="4">
    <source>
        <dbReference type="Google" id="ProtNLM"/>
    </source>
</evidence>
<dbReference type="PANTHER" id="PTHR47691:SF3">
    <property type="entry name" value="HTH-TYPE TRANSCRIPTIONAL REGULATOR RV0890C-RELATED"/>
    <property type="match status" value="1"/>
</dbReference>
<reference evidence="3" key="1">
    <citation type="journal article" date="2019" name="Int. J. Syst. Evol. Microbiol.">
        <title>The Global Catalogue of Microorganisms (GCM) 10K type strain sequencing project: providing services to taxonomists for standard genome sequencing and annotation.</title>
        <authorList>
            <consortium name="The Broad Institute Genomics Platform"/>
            <consortium name="The Broad Institute Genome Sequencing Center for Infectious Disease"/>
            <person name="Wu L."/>
            <person name="Ma J."/>
        </authorList>
    </citation>
    <scope>NUCLEOTIDE SEQUENCE [LARGE SCALE GENOMIC DNA]</scope>
    <source>
        <strain evidence="3">JCM 18306</strain>
    </source>
</reference>
<accession>A0ABP9SY67</accession>
<dbReference type="InterPro" id="IPR027417">
    <property type="entry name" value="P-loop_NTPase"/>
</dbReference>
<dbReference type="Gene3D" id="3.40.50.300">
    <property type="entry name" value="P-loop containing nucleotide triphosphate hydrolases"/>
    <property type="match status" value="1"/>
</dbReference>
<protein>
    <recommendedName>
        <fullName evidence="4">Orc1-like AAA ATPase domain-containing protein</fullName>
    </recommendedName>
</protein>
<evidence type="ECO:0000313" key="3">
    <source>
        <dbReference type="Proteomes" id="UP001499878"/>
    </source>
</evidence>
<proteinExistence type="predicted"/>
<dbReference type="Proteomes" id="UP001499878">
    <property type="component" value="Unassembled WGS sequence"/>
</dbReference>
<feature type="region of interest" description="Disordered" evidence="1">
    <location>
        <begin position="174"/>
        <end position="197"/>
    </location>
</feature>
<dbReference type="PANTHER" id="PTHR47691">
    <property type="entry name" value="REGULATOR-RELATED"/>
    <property type="match status" value="1"/>
</dbReference>